<dbReference type="AlphaFoldDB" id="A0A3S0SA92"/>
<dbReference type="RefSeq" id="WP_127430576.1">
    <property type="nucleotide sequence ID" value="NZ_BMFI01000004.1"/>
</dbReference>
<reference evidence="1 2" key="1">
    <citation type="journal article" date="2015" name="Int. J. Syst. Evol. Microbiol.">
        <title>Rhizobium anhuiense sp. nov., isolated from effective nodules of Vicia faba and Pisum sativum.</title>
        <authorList>
            <person name="Zhang Y.J."/>
            <person name="Zheng W.T."/>
            <person name="Everall I."/>
            <person name="Young J.P."/>
            <person name="Zhang X.X."/>
            <person name="Tian C.F."/>
            <person name="Sui X.H."/>
            <person name="Wang E.T."/>
            <person name="Chen W.X."/>
        </authorList>
    </citation>
    <scope>NUCLEOTIDE SEQUENCE [LARGE SCALE GENOMIC DNA]</scope>
    <source>
        <strain evidence="1 2">CCBAU 23252</strain>
    </source>
</reference>
<protein>
    <submittedName>
        <fullName evidence="1">Uncharacterized protein</fullName>
    </submittedName>
</protein>
<name>A0A3S0SA92_9HYPH</name>
<accession>A0A3S0SA92</accession>
<organism evidence="1 2">
    <name type="scientific">Rhizobium anhuiense</name>
    <dbReference type="NCBI Taxonomy" id="1184720"/>
    <lineage>
        <taxon>Bacteria</taxon>
        <taxon>Pseudomonadati</taxon>
        <taxon>Pseudomonadota</taxon>
        <taxon>Alphaproteobacteria</taxon>
        <taxon>Hyphomicrobiales</taxon>
        <taxon>Rhizobiaceae</taxon>
        <taxon>Rhizobium/Agrobacterium group</taxon>
        <taxon>Rhizobium</taxon>
    </lineage>
</organism>
<dbReference type="Proteomes" id="UP000273611">
    <property type="component" value="Unassembled WGS sequence"/>
</dbReference>
<gene>
    <name evidence="1" type="ORF">EEQ99_13220</name>
</gene>
<proteinExistence type="predicted"/>
<comment type="caution">
    <text evidence="1">The sequence shown here is derived from an EMBL/GenBank/DDBJ whole genome shotgun (WGS) entry which is preliminary data.</text>
</comment>
<evidence type="ECO:0000313" key="2">
    <source>
        <dbReference type="Proteomes" id="UP000273611"/>
    </source>
</evidence>
<dbReference type="EMBL" id="RIBW01000004">
    <property type="protein sequence ID" value="RUM02019.1"/>
    <property type="molecule type" value="Genomic_DNA"/>
</dbReference>
<evidence type="ECO:0000313" key="1">
    <source>
        <dbReference type="EMBL" id="RUM02019.1"/>
    </source>
</evidence>
<sequence length="122" mass="13696">MLKGPAARRKAFVAETESLCFESEFSSLESNERNLFQVAGTSRQVAGNPAAMLTPPDARCPTLSIGRESEISKNETFAQSLETLPSTFESFARKFESNERNLFRIASNLHQIILPWINVWET</sequence>